<keyword evidence="2" id="KW-0238">DNA-binding</keyword>
<proteinExistence type="predicted"/>
<dbReference type="CDD" id="cd01541">
    <property type="entry name" value="PBP1_AraR"/>
    <property type="match status" value="1"/>
</dbReference>
<comment type="caution">
    <text evidence="5">The sequence shown here is derived from an EMBL/GenBank/DDBJ whole genome shotgun (WGS) entry which is preliminary data.</text>
</comment>
<name>A0A9D1ISY5_9FIRM</name>
<dbReference type="GO" id="GO:0003700">
    <property type="term" value="F:DNA-binding transcription factor activity"/>
    <property type="evidence" value="ECO:0007669"/>
    <property type="project" value="InterPro"/>
</dbReference>
<dbReference type="PANTHER" id="PTHR30146">
    <property type="entry name" value="LACI-RELATED TRANSCRIPTIONAL REPRESSOR"/>
    <property type="match status" value="1"/>
</dbReference>
<dbReference type="EMBL" id="DVMX01000125">
    <property type="protein sequence ID" value="HIU42166.1"/>
    <property type="molecule type" value="Genomic_DNA"/>
</dbReference>
<dbReference type="Gene3D" id="1.10.10.10">
    <property type="entry name" value="Winged helix-like DNA-binding domain superfamily/Winged helix DNA-binding domain"/>
    <property type="match status" value="1"/>
</dbReference>
<dbReference type="Proteomes" id="UP000824082">
    <property type="component" value="Unassembled WGS sequence"/>
</dbReference>
<feature type="domain" description="HTH gntR-type" evidence="4">
    <location>
        <begin position="4"/>
        <end position="72"/>
    </location>
</feature>
<reference evidence="5" key="1">
    <citation type="submission" date="2020-10" db="EMBL/GenBank/DDBJ databases">
        <authorList>
            <person name="Gilroy R."/>
        </authorList>
    </citation>
    <scope>NUCLEOTIDE SEQUENCE</scope>
    <source>
        <strain evidence="5">4509</strain>
    </source>
</reference>
<organism evidence="5 6">
    <name type="scientific">Candidatus Egerieicola faecale</name>
    <dbReference type="NCBI Taxonomy" id="2840774"/>
    <lineage>
        <taxon>Bacteria</taxon>
        <taxon>Bacillati</taxon>
        <taxon>Bacillota</taxon>
        <taxon>Clostridia</taxon>
        <taxon>Eubacteriales</taxon>
        <taxon>Oscillospiraceae</taxon>
        <taxon>Oscillospiraceae incertae sedis</taxon>
        <taxon>Candidatus Egerieicola</taxon>
    </lineage>
</organism>
<keyword evidence="3" id="KW-0804">Transcription</keyword>
<dbReference type="CDD" id="cd07377">
    <property type="entry name" value="WHTH_GntR"/>
    <property type="match status" value="1"/>
</dbReference>
<evidence type="ECO:0000313" key="6">
    <source>
        <dbReference type="Proteomes" id="UP000824082"/>
    </source>
</evidence>
<dbReference type="InterPro" id="IPR036390">
    <property type="entry name" value="WH_DNA-bd_sf"/>
</dbReference>
<sequence>MVGKPKHEALSDWIRDRILAGTFPIGSRLPSEHELAQRFRLSRQTVRQALSTLVAENLLERRQGSGTYVSRAALDQRPVTMNIGVITTYLDSYIFPGVIRGIDRVLSLNGYHMQLGITYNKTRNENQVLSSLLESGVDGLIVEPTKSALPNPNQKLYREIAANRIPLLFLNGYYAGMDFPYVAMNDYESGKLATRFLLRRGHRKIFGIFKSDDVQGHFRYSGYVNQMRDADTAFEDSWVMWYVTEDLDTLFAPKDDERLLSRIGDSTGVVCYNDEIACKLLEVYARNGIKVPEQVSIVSFDNSDLAAVGHPGLTSIDYPAGEIGAEAARRLLALIRRQSRGSYAFPPRMVERGSVRNLNRDK</sequence>
<dbReference type="Pfam" id="PF00392">
    <property type="entry name" value="GntR"/>
    <property type="match status" value="1"/>
</dbReference>
<dbReference type="SUPFAM" id="SSF46785">
    <property type="entry name" value="Winged helix' DNA-binding domain"/>
    <property type="match status" value="1"/>
</dbReference>
<dbReference type="PROSITE" id="PS50949">
    <property type="entry name" value="HTH_GNTR"/>
    <property type="match status" value="1"/>
</dbReference>
<dbReference type="InterPro" id="IPR046335">
    <property type="entry name" value="LacI/GalR-like_sensor"/>
</dbReference>
<gene>
    <name evidence="5" type="ORF">IAD19_06385</name>
</gene>
<dbReference type="Gene3D" id="3.40.50.2300">
    <property type="match status" value="2"/>
</dbReference>
<dbReference type="SMART" id="SM00345">
    <property type="entry name" value="HTH_GNTR"/>
    <property type="match status" value="1"/>
</dbReference>
<evidence type="ECO:0000256" key="3">
    <source>
        <dbReference type="ARBA" id="ARBA00023163"/>
    </source>
</evidence>
<dbReference type="InterPro" id="IPR000524">
    <property type="entry name" value="Tscrpt_reg_HTH_GntR"/>
</dbReference>
<accession>A0A9D1ISY5</accession>
<dbReference type="InterPro" id="IPR033532">
    <property type="entry name" value="AraR_ligand_bind_dom"/>
</dbReference>
<dbReference type="Pfam" id="PF13377">
    <property type="entry name" value="Peripla_BP_3"/>
    <property type="match status" value="1"/>
</dbReference>
<dbReference type="GO" id="GO:0000976">
    <property type="term" value="F:transcription cis-regulatory region binding"/>
    <property type="evidence" value="ECO:0007669"/>
    <property type="project" value="TreeGrafter"/>
</dbReference>
<dbReference type="PANTHER" id="PTHR30146:SF150">
    <property type="entry name" value="ARABINOSE METABOLISM TRANSCRIPTIONAL REPRESSOR"/>
    <property type="match status" value="1"/>
</dbReference>
<dbReference type="InterPro" id="IPR028082">
    <property type="entry name" value="Peripla_BP_I"/>
</dbReference>
<dbReference type="AlphaFoldDB" id="A0A9D1ISY5"/>
<evidence type="ECO:0000313" key="5">
    <source>
        <dbReference type="EMBL" id="HIU42166.1"/>
    </source>
</evidence>
<evidence type="ECO:0000256" key="1">
    <source>
        <dbReference type="ARBA" id="ARBA00023015"/>
    </source>
</evidence>
<evidence type="ECO:0000256" key="2">
    <source>
        <dbReference type="ARBA" id="ARBA00023125"/>
    </source>
</evidence>
<dbReference type="SUPFAM" id="SSF53822">
    <property type="entry name" value="Periplasmic binding protein-like I"/>
    <property type="match status" value="1"/>
</dbReference>
<dbReference type="InterPro" id="IPR036388">
    <property type="entry name" value="WH-like_DNA-bd_sf"/>
</dbReference>
<protein>
    <submittedName>
        <fullName evidence="5">GntR family transcriptional regulator</fullName>
    </submittedName>
</protein>
<evidence type="ECO:0000259" key="4">
    <source>
        <dbReference type="PROSITE" id="PS50949"/>
    </source>
</evidence>
<keyword evidence="1" id="KW-0805">Transcription regulation</keyword>
<dbReference type="PRINTS" id="PR00035">
    <property type="entry name" value="HTHGNTR"/>
</dbReference>
<reference evidence="5" key="2">
    <citation type="journal article" date="2021" name="PeerJ">
        <title>Extensive microbial diversity within the chicken gut microbiome revealed by metagenomics and culture.</title>
        <authorList>
            <person name="Gilroy R."/>
            <person name="Ravi A."/>
            <person name="Getino M."/>
            <person name="Pursley I."/>
            <person name="Horton D.L."/>
            <person name="Alikhan N.F."/>
            <person name="Baker D."/>
            <person name="Gharbi K."/>
            <person name="Hall N."/>
            <person name="Watson M."/>
            <person name="Adriaenssens E.M."/>
            <person name="Foster-Nyarko E."/>
            <person name="Jarju S."/>
            <person name="Secka A."/>
            <person name="Antonio M."/>
            <person name="Oren A."/>
            <person name="Chaudhuri R.R."/>
            <person name="La Ragione R."/>
            <person name="Hildebrand F."/>
            <person name="Pallen M.J."/>
        </authorList>
    </citation>
    <scope>NUCLEOTIDE SEQUENCE</scope>
    <source>
        <strain evidence="5">4509</strain>
    </source>
</reference>